<organism evidence="2 3">
    <name type="scientific">Gymnopus androsaceus JB14</name>
    <dbReference type="NCBI Taxonomy" id="1447944"/>
    <lineage>
        <taxon>Eukaryota</taxon>
        <taxon>Fungi</taxon>
        <taxon>Dikarya</taxon>
        <taxon>Basidiomycota</taxon>
        <taxon>Agaricomycotina</taxon>
        <taxon>Agaricomycetes</taxon>
        <taxon>Agaricomycetidae</taxon>
        <taxon>Agaricales</taxon>
        <taxon>Marasmiineae</taxon>
        <taxon>Omphalotaceae</taxon>
        <taxon>Gymnopus</taxon>
    </lineage>
</organism>
<feature type="region of interest" description="Disordered" evidence="1">
    <location>
        <begin position="1"/>
        <end position="69"/>
    </location>
</feature>
<protein>
    <submittedName>
        <fullName evidence="2">Uncharacterized protein</fullName>
    </submittedName>
</protein>
<name>A0A6A4HKD9_9AGAR</name>
<evidence type="ECO:0000313" key="2">
    <source>
        <dbReference type="EMBL" id="KAE9397918.1"/>
    </source>
</evidence>
<dbReference type="OrthoDB" id="3267688at2759"/>
<accession>A0A6A4HKD9</accession>
<evidence type="ECO:0000313" key="3">
    <source>
        <dbReference type="Proteomes" id="UP000799118"/>
    </source>
</evidence>
<gene>
    <name evidence="2" type="ORF">BT96DRAFT_995351</name>
</gene>
<evidence type="ECO:0000256" key="1">
    <source>
        <dbReference type="SAM" id="MobiDB-lite"/>
    </source>
</evidence>
<dbReference type="Proteomes" id="UP000799118">
    <property type="component" value="Unassembled WGS sequence"/>
</dbReference>
<reference evidence="2" key="1">
    <citation type="journal article" date="2019" name="Environ. Microbiol.">
        <title>Fungal ecological strategies reflected in gene transcription - a case study of two litter decomposers.</title>
        <authorList>
            <person name="Barbi F."/>
            <person name="Kohler A."/>
            <person name="Barry K."/>
            <person name="Baskaran P."/>
            <person name="Daum C."/>
            <person name="Fauchery L."/>
            <person name="Ihrmark K."/>
            <person name="Kuo A."/>
            <person name="LaButti K."/>
            <person name="Lipzen A."/>
            <person name="Morin E."/>
            <person name="Grigoriev I.V."/>
            <person name="Henrissat B."/>
            <person name="Lindahl B."/>
            <person name="Martin F."/>
        </authorList>
    </citation>
    <scope>NUCLEOTIDE SEQUENCE</scope>
    <source>
        <strain evidence="2">JB14</strain>
    </source>
</reference>
<feature type="compositionally biased region" description="Polar residues" evidence="1">
    <location>
        <begin position="58"/>
        <end position="69"/>
    </location>
</feature>
<sequence>MDPQDVYLRRSSSSSAIDLTGTPAGIAPLSPSLEPTSRNSRRRTSWGKVDAGQDPLQFDTQAGASNTGQYIVTDDPFDSPTDDLSFPRFNTTSQYEAQPDEDYTISYYSNAHAGPLPLLYLTWMESERTTRLD</sequence>
<proteinExistence type="predicted"/>
<dbReference type="EMBL" id="ML769490">
    <property type="protein sequence ID" value="KAE9397918.1"/>
    <property type="molecule type" value="Genomic_DNA"/>
</dbReference>
<keyword evidence="3" id="KW-1185">Reference proteome</keyword>
<dbReference type="AlphaFoldDB" id="A0A6A4HKD9"/>